<keyword evidence="6" id="KW-0540">Nuclease</keyword>
<evidence type="ECO:0000256" key="9">
    <source>
        <dbReference type="ARBA" id="ARBA00022801"/>
    </source>
</evidence>
<protein>
    <recommendedName>
        <fullName evidence="4">ribonuclease Z</fullName>
        <ecNumber evidence="4">3.1.26.11</ecNumber>
    </recommendedName>
</protein>
<keyword evidence="7" id="KW-0479">Metal-binding</keyword>
<gene>
    <name evidence="14" type="ORF">FPOA_09589</name>
</gene>
<evidence type="ECO:0000256" key="2">
    <source>
        <dbReference type="ARBA" id="ARBA00001947"/>
    </source>
</evidence>
<evidence type="ECO:0000256" key="6">
    <source>
        <dbReference type="ARBA" id="ARBA00022722"/>
    </source>
</evidence>
<dbReference type="InterPro" id="IPR036866">
    <property type="entry name" value="RibonucZ/Hydroxyglut_hydro"/>
</dbReference>
<dbReference type="EMBL" id="LYXU01000004">
    <property type="protein sequence ID" value="OBS17860.1"/>
    <property type="molecule type" value="Genomic_DNA"/>
</dbReference>
<dbReference type="Proteomes" id="UP000091967">
    <property type="component" value="Unassembled WGS sequence"/>
</dbReference>
<evidence type="ECO:0000256" key="8">
    <source>
        <dbReference type="ARBA" id="ARBA00022759"/>
    </source>
</evidence>
<dbReference type="GO" id="GO:0046872">
    <property type="term" value="F:metal ion binding"/>
    <property type="evidence" value="ECO:0007669"/>
    <property type="project" value="UniProtKB-KW"/>
</dbReference>
<organism evidence="14 15">
    <name type="scientific">Fusarium poae</name>
    <dbReference type="NCBI Taxonomy" id="36050"/>
    <lineage>
        <taxon>Eukaryota</taxon>
        <taxon>Fungi</taxon>
        <taxon>Dikarya</taxon>
        <taxon>Ascomycota</taxon>
        <taxon>Pezizomycotina</taxon>
        <taxon>Sordariomycetes</taxon>
        <taxon>Hypocreomycetidae</taxon>
        <taxon>Hypocreales</taxon>
        <taxon>Nectriaceae</taxon>
        <taxon>Fusarium</taxon>
    </lineage>
</organism>
<proteinExistence type="inferred from homology"/>
<dbReference type="CDD" id="cd07718">
    <property type="entry name" value="RNaseZ_ELAC1_ELAC2-C-term-like_MBL-fold"/>
    <property type="match status" value="1"/>
</dbReference>
<dbReference type="SUPFAM" id="SSF56281">
    <property type="entry name" value="Metallo-hydrolase/oxidoreductase"/>
    <property type="match status" value="1"/>
</dbReference>
<dbReference type="InterPro" id="IPR001279">
    <property type="entry name" value="Metallo-B-lactamas"/>
</dbReference>
<evidence type="ECO:0000256" key="5">
    <source>
        <dbReference type="ARBA" id="ARBA00022694"/>
    </source>
</evidence>
<comment type="similarity">
    <text evidence="3">Belongs to the RNase Z family.</text>
</comment>
<evidence type="ECO:0000256" key="10">
    <source>
        <dbReference type="ARBA" id="ARBA00022833"/>
    </source>
</evidence>
<dbReference type="InterPro" id="IPR047151">
    <property type="entry name" value="RNZ2-like"/>
</dbReference>
<sequence length="837" mass="93347">MSTSVEIVSVPTVDTPGTSLYVHTDKRSYVFGRLEEGTQRAFQSRKFRVGPTEHVFLSGTVSWQQVGGLFGYILTVGAVLDASREQEAAENLRRTEKGLKPLKESSNHPIHIHGGENLNHTLATCRSIILRQPVVVETHEHRDDPRLDAIESLEPDWKDDSLRVWKIPIQRERSSSPQKRRRSSVAGDITDSSGFKGSPSLSDPEYAATLVKKLMFNGKLGTNLMIIPVKLATVKPEDTVFISHLPSGFIGLYTGPRPGDPTFVDTGKTVWIFGKPSPDSRNILQWKMPPTIYSQTSMCYLVKCLPRRGKFDAERAKALSVSVRDYRKLIAGETIKTEAGVTVTSKMVVGPDMPGPGFIVADIESHDLIDSFMKRPEWSNPELMTDVVAVYWILGPGLAADARIQKFVDEHPTLKHIFCAKDVCPNEISLDGPAQLQTKLRIIDGERFKILKYDNNAKATLPSGPLVEYGRTGNKITLMPRLRLNDGILRPTLNLMDAVNSINKDVLELARQALKETEDPEFLRKLEEDEKDIPNRDTEIIPLGTGSSQPGKYRNVSSTLIRVPGIGNYLLDVGEGTLGQIQRLFGEKETGDILRDLKCIVISHLHADHHLGTPTLIKAWYEHTINDSNARLAISCIEKYKTLLEEVSQVGDFGLHRLHFPHFSDTDNDRDDPGRCELKNDIFGLKAITRVKVPHCFLSMGTELELTSGLRIAYSGDCRPSMAFAHTCKGAHLLVHECTFDDDMISHAKSKMHSTMGEALNIAQEMKARKTLLTHFSQRYVKSEILKEDERFKGGDVLLAYDHMTIKLGDFKKAAAFQPVVAKLQNAGTSVTMRTPE</sequence>
<dbReference type="Gene3D" id="3.60.15.10">
    <property type="entry name" value="Ribonuclease Z/Hydroxyacylglutathione hydrolase-like"/>
    <property type="match status" value="2"/>
</dbReference>
<evidence type="ECO:0000259" key="12">
    <source>
        <dbReference type="Pfam" id="PF12706"/>
    </source>
</evidence>
<dbReference type="InterPro" id="IPR027794">
    <property type="entry name" value="tRNase_Z_dom"/>
</dbReference>
<comment type="catalytic activity">
    <reaction evidence="1">
        <text>Endonucleolytic cleavage of RNA, removing extra 3' nucleotides from tRNA precursor, generating 3' termini of tRNAs. A 3'-hydroxy group is left at the tRNA terminus and a 5'-phosphoryl group is left at the trailer molecule.</text>
        <dbReference type="EC" id="3.1.26.11"/>
    </reaction>
</comment>
<dbReference type="Pfam" id="PF12706">
    <property type="entry name" value="Lactamase_B_2"/>
    <property type="match status" value="1"/>
</dbReference>
<dbReference type="Pfam" id="PF13691">
    <property type="entry name" value="Lactamase_B_4"/>
    <property type="match status" value="1"/>
</dbReference>
<name>A0A1B8ABJ9_FUSPO</name>
<evidence type="ECO:0000256" key="4">
    <source>
        <dbReference type="ARBA" id="ARBA00012477"/>
    </source>
</evidence>
<feature type="compositionally biased region" description="Polar residues" evidence="11">
    <location>
        <begin position="190"/>
        <end position="200"/>
    </location>
</feature>
<dbReference type="AlphaFoldDB" id="A0A1B8ABJ9"/>
<dbReference type="GO" id="GO:1990180">
    <property type="term" value="P:mitochondrial tRNA 3'-end processing"/>
    <property type="evidence" value="ECO:0007669"/>
    <property type="project" value="TreeGrafter"/>
</dbReference>
<accession>A0A1B8ABJ9</accession>
<comment type="cofactor">
    <cofactor evidence="2">
        <name>Zn(2+)</name>
        <dbReference type="ChEBI" id="CHEBI:29105"/>
    </cofactor>
</comment>
<evidence type="ECO:0000256" key="7">
    <source>
        <dbReference type="ARBA" id="ARBA00022723"/>
    </source>
</evidence>
<reference evidence="14 15" key="1">
    <citation type="submission" date="2016-06" db="EMBL/GenBank/DDBJ databases">
        <title>Living apart together: crosstalk between the core and supernumerary genomes in a fungal plant pathogen.</title>
        <authorList>
            <person name="Vanheule A."/>
            <person name="Audenaert K."/>
            <person name="Warris S."/>
            <person name="Van De Geest H."/>
            <person name="Schijlen E."/>
            <person name="Hofte M."/>
            <person name="De Saeger S."/>
            <person name="Haesaert G."/>
            <person name="Waalwijk C."/>
            <person name="Van Der Lee T."/>
        </authorList>
    </citation>
    <scope>NUCLEOTIDE SEQUENCE [LARGE SCALE GENOMIC DNA]</scope>
    <source>
        <strain evidence="14 15">2516</strain>
    </source>
</reference>
<dbReference type="OMA" id="MSHCKHT"/>
<evidence type="ECO:0000313" key="14">
    <source>
        <dbReference type="EMBL" id="OBS17860.1"/>
    </source>
</evidence>
<keyword evidence="8" id="KW-0255">Endonuclease</keyword>
<feature type="domain" description="tRNase Z endonuclease" evidence="13">
    <location>
        <begin position="7"/>
        <end position="68"/>
    </location>
</feature>
<dbReference type="EC" id="3.1.26.11" evidence="4"/>
<dbReference type="GO" id="GO:0042781">
    <property type="term" value="F:3'-tRNA processing endoribonuclease activity"/>
    <property type="evidence" value="ECO:0007669"/>
    <property type="project" value="UniProtKB-EC"/>
</dbReference>
<keyword evidence="9" id="KW-0378">Hydrolase</keyword>
<dbReference type="GO" id="GO:0005739">
    <property type="term" value="C:mitochondrion"/>
    <property type="evidence" value="ECO:0007669"/>
    <property type="project" value="TreeGrafter"/>
</dbReference>
<feature type="region of interest" description="Disordered" evidence="11">
    <location>
        <begin position="172"/>
        <end position="200"/>
    </location>
</feature>
<evidence type="ECO:0000313" key="15">
    <source>
        <dbReference type="Proteomes" id="UP000091967"/>
    </source>
</evidence>
<keyword evidence="5" id="KW-0819">tRNA processing</keyword>
<feature type="domain" description="Metallo-beta-lactamase" evidence="12">
    <location>
        <begin position="568"/>
        <end position="776"/>
    </location>
</feature>
<comment type="caution">
    <text evidence="14">The sequence shown here is derived from an EMBL/GenBank/DDBJ whole genome shotgun (WGS) entry which is preliminary data.</text>
</comment>
<dbReference type="PANTHER" id="PTHR12553:SF49">
    <property type="entry name" value="ZINC PHOSPHODIESTERASE ELAC PROTEIN 2"/>
    <property type="match status" value="1"/>
</dbReference>
<evidence type="ECO:0000256" key="11">
    <source>
        <dbReference type="SAM" id="MobiDB-lite"/>
    </source>
</evidence>
<evidence type="ECO:0000256" key="1">
    <source>
        <dbReference type="ARBA" id="ARBA00000402"/>
    </source>
</evidence>
<dbReference type="PANTHER" id="PTHR12553">
    <property type="entry name" value="ZINC PHOSPHODIESTERASE ELAC PROTEIN 2"/>
    <property type="match status" value="1"/>
</dbReference>
<evidence type="ECO:0000259" key="13">
    <source>
        <dbReference type="Pfam" id="PF13691"/>
    </source>
</evidence>
<keyword evidence="10" id="KW-0862">Zinc</keyword>
<keyword evidence="15" id="KW-1185">Reference proteome</keyword>
<dbReference type="STRING" id="36050.A0A1B8ABJ9"/>
<evidence type="ECO:0000256" key="3">
    <source>
        <dbReference type="ARBA" id="ARBA00007823"/>
    </source>
</evidence>